<dbReference type="InterPro" id="IPR013815">
    <property type="entry name" value="ATP_grasp_subdomain_1"/>
</dbReference>
<dbReference type="FunFam" id="1.10.8.280:FF:000001">
    <property type="entry name" value="UvrABC system protein A"/>
    <property type="match status" value="1"/>
</dbReference>
<dbReference type="Pfam" id="PF17760">
    <property type="entry name" value="UvrA_inter"/>
    <property type="match status" value="1"/>
</dbReference>
<dbReference type="Gene3D" id="3.30.1490.20">
    <property type="entry name" value="ATP-grasp fold, A domain"/>
    <property type="match status" value="1"/>
</dbReference>
<dbReference type="PANTHER" id="PTHR43152">
    <property type="entry name" value="UVRABC SYSTEM PROTEIN A"/>
    <property type="match status" value="1"/>
</dbReference>
<evidence type="ECO:0000313" key="21">
    <source>
        <dbReference type="EMBL" id="CAA2100869.1"/>
    </source>
</evidence>
<dbReference type="EMBL" id="LR743507">
    <property type="protein sequence ID" value="CAA2100869.1"/>
    <property type="molecule type" value="Genomic_DNA"/>
</dbReference>
<dbReference type="GO" id="GO:0009432">
    <property type="term" value="P:SOS response"/>
    <property type="evidence" value="ECO:0007669"/>
    <property type="project" value="UniProtKB-UniRule"/>
</dbReference>
<dbReference type="InterPro" id="IPR041102">
    <property type="entry name" value="UvrA_inter"/>
</dbReference>
<evidence type="ECO:0000256" key="4">
    <source>
        <dbReference type="ARBA" id="ARBA00022737"/>
    </source>
</evidence>
<dbReference type="InterPro" id="IPR003439">
    <property type="entry name" value="ABC_transporter-like_ATP-bd"/>
</dbReference>
<accession>A0A679IX40</accession>
<evidence type="ECO:0000256" key="2">
    <source>
        <dbReference type="ARBA" id="ARBA00022490"/>
    </source>
</evidence>
<keyword evidence="8 18" id="KW-0863">Zinc-finger</keyword>
<dbReference type="AlphaFoldDB" id="A0A679IX40"/>
<dbReference type="InterPro" id="IPR004602">
    <property type="entry name" value="UvrA"/>
</dbReference>
<dbReference type="PROSITE" id="PS50893">
    <property type="entry name" value="ABC_TRANSPORTER_2"/>
    <property type="match status" value="1"/>
</dbReference>
<evidence type="ECO:0000256" key="3">
    <source>
        <dbReference type="ARBA" id="ARBA00022723"/>
    </source>
</evidence>
<evidence type="ECO:0000256" key="19">
    <source>
        <dbReference type="SAM" id="MobiDB-lite"/>
    </source>
</evidence>
<evidence type="ECO:0000256" key="12">
    <source>
        <dbReference type="ARBA" id="ARBA00023125"/>
    </source>
</evidence>
<evidence type="ECO:0000256" key="10">
    <source>
        <dbReference type="ARBA" id="ARBA00022840"/>
    </source>
</evidence>
<dbReference type="InterPro" id="IPR027417">
    <property type="entry name" value="P-loop_NTPase"/>
</dbReference>
<dbReference type="FunFam" id="1.20.1580.10:FF:000002">
    <property type="entry name" value="UvrABC system protein A"/>
    <property type="match status" value="1"/>
</dbReference>
<keyword evidence="7 18" id="KW-0228">DNA excision</keyword>
<dbReference type="Gene3D" id="3.40.50.300">
    <property type="entry name" value="P-loop containing nucleotide triphosphate hydrolases"/>
    <property type="match status" value="2"/>
</dbReference>
<feature type="domain" description="ABC transporter" evidence="20">
    <location>
        <begin position="766"/>
        <end position="1094"/>
    </location>
</feature>
<feature type="zinc finger region" description="C4-type" evidence="18">
    <location>
        <begin position="897"/>
        <end position="923"/>
    </location>
</feature>
<keyword evidence="5 18" id="KW-0547">Nucleotide-binding</keyword>
<comment type="subunit">
    <text evidence="18">Forms a heterotetramer with UvrB during the search for lesions.</text>
</comment>
<feature type="region of interest" description="Disordered" evidence="19">
    <location>
        <begin position="30"/>
        <end position="54"/>
    </location>
</feature>
<evidence type="ECO:0000256" key="8">
    <source>
        <dbReference type="ARBA" id="ARBA00022771"/>
    </source>
</evidence>
<dbReference type="SUPFAM" id="SSF52540">
    <property type="entry name" value="P-loop containing nucleoside triphosphate hydrolases"/>
    <property type="match status" value="2"/>
</dbReference>
<dbReference type="GO" id="GO:0005524">
    <property type="term" value="F:ATP binding"/>
    <property type="evidence" value="ECO:0007669"/>
    <property type="project" value="UniProtKB-UniRule"/>
</dbReference>
<dbReference type="GO" id="GO:0008270">
    <property type="term" value="F:zinc ion binding"/>
    <property type="evidence" value="ECO:0007669"/>
    <property type="project" value="UniProtKB-UniRule"/>
</dbReference>
<dbReference type="PROSITE" id="PS00211">
    <property type="entry name" value="ABC_TRANSPORTER_1"/>
    <property type="match status" value="2"/>
</dbReference>
<comment type="subcellular location">
    <subcellularLocation>
        <location evidence="1 18">Cytoplasm</location>
    </subcellularLocation>
</comment>
<reference evidence="21" key="1">
    <citation type="submission" date="2019-12" db="EMBL/GenBank/DDBJ databases">
        <authorList>
            <person name="Cremers G."/>
        </authorList>
    </citation>
    <scope>NUCLEOTIDE SEQUENCE</scope>
    <source>
        <strain evidence="21">Vvax</strain>
    </source>
</reference>
<dbReference type="GO" id="GO:0003677">
    <property type="term" value="F:DNA binding"/>
    <property type="evidence" value="ECO:0007669"/>
    <property type="project" value="UniProtKB-UniRule"/>
</dbReference>
<evidence type="ECO:0000259" key="20">
    <source>
        <dbReference type="PROSITE" id="PS50893"/>
    </source>
</evidence>
<feature type="region of interest" description="Disordered" evidence="19">
    <location>
        <begin position="212"/>
        <end position="238"/>
    </location>
</feature>
<comment type="similarity">
    <text evidence="15 18">Belongs to the ABC transporter superfamily. UvrA family.</text>
</comment>
<dbReference type="CDD" id="cd03271">
    <property type="entry name" value="ABC_UvrA_II"/>
    <property type="match status" value="1"/>
</dbReference>
<dbReference type="GO" id="GO:0006289">
    <property type="term" value="P:nucleotide-excision repair"/>
    <property type="evidence" value="ECO:0007669"/>
    <property type="project" value="UniProtKB-UniRule"/>
</dbReference>
<dbReference type="GO" id="GO:0016887">
    <property type="term" value="F:ATP hydrolysis activity"/>
    <property type="evidence" value="ECO:0007669"/>
    <property type="project" value="InterPro"/>
</dbReference>
<dbReference type="InterPro" id="IPR041552">
    <property type="entry name" value="UvrA_DNA-bd"/>
</dbReference>
<evidence type="ECO:0000256" key="6">
    <source>
        <dbReference type="ARBA" id="ARBA00022763"/>
    </source>
</evidence>
<feature type="zinc finger region" description="C4-type" evidence="18">
    <location>
        <begin position="349"/>
        <end position="376"/>
    </location>
</feature>
<dbReference type="InterPro" id="IPR017871">
    <property type="entry name" value="ABC_transporter-like_CS"/>
</dbReference>
<dbReference type="HAMAP" id="MF_00205">
    <property type="entry name" value="UvrA"/>
    <property type="match status" value="1"/>
</dbReference>
<evidence type="ECO:0000256" key="9">
    <source>
        <dbReference type="ARBA" id="ARBA00022833"/>
    </source>
</evidence>
<keyword evidence="6 18" id="KW-0227">DNA damage</keyword>
<evidence type="ECO:0000256" key="15">
    <source>
        <dbReference type="ARBA" id="ARBA00038000"/>
    </source>
</evidence>
<evidence type="ECO:0000256" key="11">
    <source>
        <dbReference type="ARBA" id="ARBA00022881"/>
    </source>
</evidence>
<keyword evidence="14 18" id="KW-0742">SOS response</keyword>
<keyword evidence="13 18" id="KW-0234">DNA repair</keyword>
<gene>
    <name evidence="21" type="primary">uvrA_1</name>
    <name evidence="18" type="synonym">uvrA</name>
    <name evidence="21" type="ORF">VVAX_00960</name>
</gene>
<feature type="binding site" evidence="18">
    <location>
        <begin position="97"/>
        <end position="104"/>
    </location>
    <ligand>
        <name>ATP</name>
        <dbReference type="ChEBI" id="CHEBI:30616"/>
    </ligand>
</feature>
<dbReference type="Gene3D" id="1.10.8.280">
    <property type="entry name" value="ABC transporter ATPase domain-like"/>
    <property type="match status" value="1"/>
</dbReference>
<keyword evidence="3 18" id="KW-0479">Metal-binding</keyword>
<organism evidence="21">
    <name type="scientific">Variovorax paradoxus</name>
    <dbReference type="NCBI Taxonomy" id="34073"/>
    <lineage>
        <taxon>Bacteria</taxon>
        <taxon>Pseudomonadati</taxon>
        <taxon>Pseudomonadota</taxon>
        <taxon>Betaproteobacteria</taxon>
        <taxon>Burkholderiales</taxon>
        <taxon>Comamonadaceae</taxon>
        <taxon>Variovorax</taxon>
    </lineage>
</organism>
<protein>
    <recommendedName>
        <fullName evidence="16 18">UvrABC system protein A</fullName>
        <shortName evidence="18">UvrA protein</shortName>
    </recommendedName>
    <alternativeName>
        <fullName evidence="17 18">Excinuclease ABC subunit A</fullName>
    </alternativeName>
</protein>
<evidence type="ECO:0000256" key="14">
    <source>
        <dbReference type="ARBA" id="ARBA00023236"/>
    </source>
</evidence>
<feature type="compositionally biased region" description="Basic and acidic residues" evidence="19">
    <location>
        <begin position="226"/>
        <end position="235"/>
    </location>
</feature>
<evidence type="ECO:0000256" key="13">
    <source>
        <dbReference type="ARBA" id="ARBA00023204"/>
    </source>
</evidence>
<proteinExistence type="inferred from homology"/>
<feature type="binding site" evidence="18">
    <location>
        <begin position="798"/>
        <end position="805"/>
    </location>
    <ligand>
        <name>ATP</name>
        <dbReference type="ChEBI" id="CHEBI:30616"/>
    </ligand>
</feature>
<evidence type="ECO:0000256" key="5">
    <source>
        <dbReference type="ARBA" id="ARBA00022741"/>
    </source>
</evidence>
<dbReference type="Gene3D" id="1.20.1580.10">
    <property type="entry name" value="ABC transporter ATPase like domain"/>
    <property type="match status" value="2"/>
</dbReference>
<dbReference type="GO" id="GO:0005737">
    <property type="term" value="C:cytoplasm"/>
    <property type="evidence" value="ECO:0007669"/>
    <property type="project" value="UniProtKB-SubCell"/>
</dbReference>
<name>A0A679IX40_VARPD</name>
<keyword evidence="12 18" id="KW-0238">DNA-binding</keyword>
<keyword evidence="2 18" id="KW-0963">Cytoplasm</keyword>
<evidence type="ECO:0000256" key="18">
    <source>
        <dbReference type="HAMAP-Rule" id="MF_00205"/>
    </source>
</evidence>
<evidence type="ECO:0000256" key="16">
    <source>
        <dbReference type="ARBA" id="ARBA00039316"/>
    </source>
</evidence>
<dbReference type="GO" id="GO:0009381">
    <property type="term" value="F:excinuclease ABC activity"/>
    <property type="evidence" value="ECO:0007669"/>
    <property type="project" value="UniProtKB-UniRule"/>
</dbReference>
<dbReference type="PANTHER" id="PTHR43152:SF3">
    <property type="entry name" value="UVRABC SYSTEM PROTEIN A"/>
    <property type="match status" value="1"/>
</dbReference>
<dbReference type="CDD" id="cd03270">
    <property type="entry name" value="ABC_UvrA_I"/>
    <property type="match status" value="1"/>
</dbReference>
<dbReference type="Pfam" id="PF17755">
    <property type="entry name" value="UvrA_DNA-bind"/>
    <property type="match status" value="1"/>
</dbReference>
<keyword evidence="10 18" id="KW-0067">ATP-binding</keyword>
<keyword evidence="9 18" id="KW-0862">Zinc</keyword>
<keyword evidence="11 18" id="KW-0267">Excision nuclease</keyword>
<sequence length="1097" mass="120410">MQPMRSPRAETAGALPLAMKSMAVYHVRLPSDDRPLNSKATDKAAAADREEQADRERDAYLGAVLAQQRISIRGARTHNLKNVDLDIPRNKLVVITGLSGSGKSSLAFDTLYAEGQRRYVESLSAYARQFLQLMDKPDVDVIEGLSPAISIEQKATSHNPRSTVGTVTEIHDYLRLLFARAGTPYCPEHHLPLQAQTVSQMVDAVLALPEPRRAAPSGESPLGGQRGHDSAERGGEPYQPRLMILAPVAREKKGEFLELFAEMQAAGYVRFRVDGQTYEYNDLPKLKKTEKHDIDVVIDRLRARADMQQRLAESFEAALRLAEGRAIALELGTEGAPDKEHLFNAKFSCPICHYSLSELEPRLFSFNSPVGACPSCDGLGHREVFDPARVVAFPSLSLASGAIKGWDRRNGYYFSMIESVAKHYKFDVDAPFESLPASVQQVLLNGSAAEEIKFNYVMESGNFAGKKLTKKHPFEGIIPNMARRYRETDSVMVREDLARFRNLQPCPDCGGSRLRPEARNVFLVDESIKAADGGEPRSAGAEPPRMAIFELSRLTLRDSLAWFQKLQLRGAKAEIADKVVREIGLRLKFLNDVGLNYLSLDRSAETLSGGEAQRIRLASQIGSGLTGVMYVLDEPSIGLHQRDNDRLIGTLKHLRDIGNSVIVVEHDEDMIHAADHVIDMGPGAGVHGGRVMAQGTYAEVSANPDSLTGQYLSGTRKIEVPRRRTAWLPVVSKPAFNEGRKASRFPPSPAAERRAAREAAHLATQTDLQEIRVVGATGNNLKNVSVAFPVGLLTCVTGVSGSGKSTLVNDTLYAAVARTLYRAHDEPAAHEAVEGIEYFDKVINVDQSPIGRTPRSNPATYTGLFTPIRELMAETNTARERGYGPGRFSFNVAGGRCEACQGDGVVKVEMHFLPDVYVPCEVCHGHRYNRETLEVLYKGRNIAQILEMTVETAHEFLKAVPTIERKLRTLLDVGLSYIKLGQSATTLSGGEAQRVKLALELSKRDTGRTLYILDEPTTGLHFADIELLLKVLHQLRDAGNTIVVIEHNLDVIKTADWLIDMGPEGGAGGGTVVGEGTPEDIAANEASHTGRYLKRLL</sequence>
<comment type="function">
    <text evidence="18">The UvrABC repair system catalyzes the recognition and processing of DNA lesions. UvrA is an ATPase and a DNA-binding protein. A damage recognition complex composed of 2 UvrA and 2 UvrB subunits scans DNA for abnormalities. When the presence of a lesion has been verified by UvrB, the UvrA molecules dissociate.</text>
</comment>
<evidence type="ECO:0000256" key="1">
    <source>
        <dbReference type="ARBA" id="ARBA00004496"/>
    </source>
</evidence>
<dbReference type="GO" id="GO:0009380">
    <property type="term" value="C:excinuclease repair complex"/>
    <property type="evidence" value="ECO:0007669"/>
    <property type="project" value="InterPro"/>
</dbReference>
<evidence type="ECO:0000256" key="17">
    <source>
        <dbReference type="ARBA" id="ARBA00042156"/>
    </source>
</evidence>
<evidence type="ECO:0000256" key="7">
    <source>
        <dbReference type="ARBA" id="ARBA00022769"/>
    </source>
</evidence>
<keyword evidence="4 18" id="KW-0677">Repeat</keyword>